<dbReference type="InterPro" id="IPR000847">
    <property type="entry name" value="LysR_HTH_N"/>
</dbReference>
<sequence length="329" mass="36917">MKLQQLRYLQAIARYNLNISEAADRLMTSQPGISKQIRLLEEELGVPLFQRNGKHLSGMTPVGRRILAYSDTILREVENIRSAAEEARDEQAGDLRIATTHAQARYILPPIVDAFKHRFPKVRVQIHQGTPRQIAEMLSHDEVDFIIGTEPLLASGQVIMLPAYRWTHCVVVPTGHELAHEKAIPLERLADYPIVTYLDGFSGRTKMDSDFRRAGLTPDIVLTAADADVIKTYVRHGMGVGIIARIALEAGHDDDLVPLETQPAFSENITRIGFRRGAWMRTYMFDFITLLAPHLTHEQVASAVQELDPEAVERLFANTDLPTGQPAWS</sequence>
<dbReference type="PANTHER" id="PTHR30126">
    <property type="entry name" value="HTH-TYPE TRANSCRIPTIONAL REGULATOR"/>
    <property type="match status" value="1"/>
</dbReference>
<dbReference type="STRING" id="1396821.SAMN05444515_11318"/>
<dbReference type="PROSITE" id="PS50931">
    <property type="entry name" value="HTH_LYSR"/>
    <property type="match status" value="1"/>
</dbReference>
<dbReference type="Proteomes" id="UP000199256">
    <property type="component" value="Unassembled WGS sequence"/>
</dbReference>
<organism evidence="6 7">
    <name type="scientific">Ectothiorhodospira marina</name>
    <dbReference type="NCBI Taxonomy" id="1396821"/>
    <lineage>
        <taxon>Bacteria</taxon>
        <taxon>Pseudomonadati</taxon>
        <taxon>Pseudomonadota</taxon>
        <taxon>Gammaproteobacteria</taxon>
        <taxon>Chromatiales</taxon>
        <taxon>Ectothiorhodospiraceae</taxon>
        <taxon>Ectothiorhodospira</taxon>
    </lineage>
</organism>
<dbReference type="PANTHER" id="PTHR30126:SF6">
    <property type="entry name" value="HTH-TYPE TRANSCRIPTIONAL REGULATOR CYSB-RELATED"/>
    <property type="match status" value="1"/>
</dbReference>
<keyword evidence="4" id="KW-0804">Transcription</keyword>
<comment type="similarity">
    <text evidence="1">Belongs to the LysR transcriptional regulatory family.</text>
</comment>
<evidence type="ECO:0000259" key="5">
    <source>
        <dbReference type="PROSITE" id="PS50931"/>
    </source>
</evidence>
<dbReference type="RefSeq" id="WP_090254426.1">
    <property type="nucleotide sequence ID" value="NZ_FOAA01000013.1"/>
</dbReference>
<dbReference type="Gene3D" id="1.10.10.10">
    <property type="entry name" value="Winged helix-like DNA-binding domain superfamily/Winged helix DNA-binding domain"/>
    <property type="match status" value="1"/>
</dbReference>
<dbReference type="InterPro" id="IPR036390">
    <property type="entry name" value="WH_DNA-bd_sf"/>
</dbReference>
<dbReference type="Gene3D" id="3.40.190.10">
    <property type="entry name" value="Periplasmic binding protein-like II"/>
    <property type="match status" value="2"/>
</dbReference>
<dbReference type="GO" id="GO:0003700">
    <property type="term" value="F:DNA-binding transcription factor activity"/>
    <property type="evidence" value="ECO:0007669"/>
    <property type="project" value="InterPro"/>
</dbReference>
<dbReference type="SUPFAM" id="SSF46785">
    <property type="entry name" value="Winged helix' DNA-binding domain"/>
    <property type="match status" value="1"/>
</dbReference>
<dbReference type="InterPro" id="IPR005119">
    <property type="entry name" value="LysR_subst-bd"/>
</dbReference>
<proteinExistence type="inferred from homology"/>
<dbReference type="OrthoDB" id="5297026at2"/>
<dbReference type="GO" id="GO:0000976">
    <property type="term" value="F:transcription cis-regulatory region binding"/>
    <property type="evidence" value="ECO:0007669"/>
    <property type="project" value="TreeGrafter"/>
</dbReference>
<gene>
    <name evidence="6" type="ORF">SAMN05444515_11318</name>
</gene>
<dbReference type="Pfam" id="PF00126">
    <property type="entry name" value="HTH_1"/>
    <property type="match status" value="1"/>
</dbReference>
<reference evidence="7" key="1">
    <citation type="submission" date="2016-10" db="EMBL/GenBank/DDBJ databases">
        <authorList>
            <person name="Varghese N."/>
            <person name="Submissions S."/>
        </authorList>
    </citation>
    <scope>NUCLEOTIDE SEQUENCE [LARGE SCALE GENOMIC DNA]</scope>
    <source>
        <strain evidence="7">DSM 241</strain>
    </source>
</reference>
<name>A0A1H7P294_9GAMM</name>
<dbReference type="FunFam" id="1.10.10.10:FF:000001">
    <property type="entry name" value="LysR family transcriptional regulator"/>
    <property type="match status" value="1"/>
</dbReference>
<dbReference type="PRINTS" id="PR00039">
    <property type="entry name" value="HTHLYSR"/>
</dbReference>
<dbReference type="GO" id="GO:0019344">
    <property type="term" value="P:cysteine biosynthetic process"/>
    <property type="evidence" value="ECO:0007669"/>
    <property type="project" value="TreeGrafter"/>
</dbReference>
<evidence type="ECO:0000256" key="1">
    <source>
        <dbReference type="ARBA" id="ARBA00009437"/>
    </source>
</evidence>
<feature type="domain" description="HTH lysR-type" evidence="5">
    <location>
        <begin position="1"/>
        <end position="59"/>
    </location>
</feature>
<evidence type="ECO:0000313" key="6">
    <source>
        <dbReference type="EMBL" id="SEL29584.1"/>
    </source>
</evidence>
<evidence type="ECO:0000256" key="3">
    <source>
        <dbReference type="ARBA" id="ARBA00023125"/>
    </source>
</evidence>
<keyword evidence="7" id="KW-1185">Reference proteome</keyword>
<evidence type="ECO:0000256" key="2">
    <source>
        <dbReference type="ARBA" id="ARBA00023015"/>
    </source>
</evidence>
<keyword evidence="2" id="KW-0805">Transcription regulation</keyword>
<dbReference type="EMBL" id="FOAA01000013">
    <property type="protein sequence ID" value="SEL29584.1"/>
    <property type="molecule type" value="Genomic_DNA"/>
</dbReference>
<evidence type="ECO:0000313" key="7">
    <source>
        <dbReference type="Proteomes" id="UP000199256"/>
    </source>
</evidence>
<protein>
    <submittedName>
        <fullName evidence="6">LysR family transcriptional regulator, cys regulon transcriptional activator</fullName>
    </submittedName>
</protein>
<accession>A0A1H7P294</accession>
<dbReference type="SUPFAM" id="SSF53850">
    <property type="entry name" value="Periplasmic binding protein-like II"/>
    <property type="match status" value="1"/>
</dbReference>
<keyword evidence="3" id="KW-0238">DNA-binding</keyword>
<evidence type="ECO:0000256" key="4">
    <source>
        <dbReference type="ARBA" id="ARBA00023163"/>
    </source>
</evidence>
<dbReference type="InterPro" id="IPR036388">
    <property type="entry name" value="WH-like_DNA-bd_sf"/>
</dbReference>
<dbReference type="Pfam" id="PF03466">
    <property type="entry name" value="LysR_substrate"/>
    <property type="match status" value="1"/>
</dbReference>
<dbReference type="AlphaFoldDB" id="A0A1H7P294"/>